<accession>A0ABR4F9R8</accession>
<dbReference type="InterPro" id="IPR042099">
    <property type="entry name" value="ANL_N_sf"/>
</dbReference>
<dbReference type="SUPFAM" id="SSF56801">
    <property type="entry name" value="Acetyl-CoA synthetase-like"/>
    <property type="match status" value="1"/>
</dbReference>
<dbReference type="Proteomes" id="UP001600888">
    <property type="component" value="Unassembled WGS sequence"/>
</dbReference>
<dbReference type="Gene3D" id="3.40.50.12780">
    <property type="entry name" value="N-terminal domain of ligase-like"/>
    <property type="match status" value="1"/>
</dbReference>
<proteinExistence type="predicted"/>
<keyword evidence="2" id="KW-1185">Reference proteome</keyword>
<gene>
    <name evidence="1" type="ORF">FJTKL_12840</name>
</gene>
<dbReference type="PANTHER" id="PTHR43347:SF3">
    <property type="entry name" value="ACYL-COA SYNTHETASE SHORT-CHAIN FAMILY MEMBER 3, MITOCHONDRIAL"/>
    <property type="match status" value="1"/>
</dbReference>
<evidence type="ECO:0000313" key="1">
    <source>
        <dbReference type="EMBL" id="KAL2291439.1"/>
    </source>
</evidence>
<comment type="caution">
    <text evidence="1">The sequence shown here is derived from an EMBL/GenBank/DDBJ whole genome shotgun (WGS) entry which is preliminary data.</text>
</comment>
<evidence type="ECO:0000313" key="2">
    <source>
        <dbReference type="Proteomes" id="UP001600888"/>
    </source>
</evidence>
<reference evidence="1 2" key="1">
    <citation type="submission" date="2024-03" db="EMBL/GenBank/DDBJ databases">
        <title>A high-quality draft genome sequence of Diaporthe vaccinii, a causative agent of upright dieback and viscid rot disease in cranberry plants.</title>
        <authorList>
            <person name="Sarrasin M."/>
            <person name="Lang B.F."/>
            <person name="Burger G."/>
        </authorList>
    </citation>
    <scope>NUCLEOTIDE SEQUENCE [LARGE SCALE GENOMIC DNA]</scope>
    <source>
        <strain evidence="1 2">IS7</strain>
    </source>
</reference>
<organism evidence="1 2">
    <name type="scientific">Diaporthe vaccinii</name>
    <dbReference type="NCBI Taxonomy" id="105482"/>
    <lineage>
        <taxon>Eukaryota</taxon>
        <taxon>Fungi</taxon>
        <taxon>Dikarya</taxon>
        <taxon>Ascomycota</taxon>
        <taxon>Pezizomycotina</taxon>
        <taxon>Sordariomycetes</taxon>
        <taxon>Sordariomycetidae</taxon>
        <taxon>Diaporthales</taxon>
        <taxon>Diaporthaceae</taxon>
        <taxon>Diaporthe</taxon>
        <taxon>Diaporthe eres species complex</taxon>
    </lineage>
</organism>
<dbReference type="PANTHER" id="PTHR43347">
    <property type="entry name" value="ACYL-COA SYNTHETASE"/>
    <property type="match status" value="1"/>
</dbReference>
<sequence>MPEDMLDIGWIVGHSYIIYGPLLTGAATVLYEGKPVGTPNSSSLWRIIQDYKVNSVFLAPSKHYNVDFCISN</sequence>
<dbReference type="EMBL" id="JBAWTH010000006">
    <property type="protein sequence ID" value="KAL2291439.1"/>
    <property type="molecule type" value="Genomic_DNA"/>
</dbReference>
<protein>
    <submittedName>
        <fullName evidence="1">Uncharacterized protein</fullName>
    </submittedName>
</protein>
<name>A0ABR4F9R8_9PEZI</name>